<dbReference type="AlphaFoldDB" id="C4IKA8"/>
<comment type="caution">
    <text evidence="2">The sequence shown here is derived from an EMBL/GenBank/DDBJ whole genome shotgun (WGS) entry which is preliminary data.</text>
</comment>
<sequence length="84" mass="9472">MKRLIIYNSAGNILFTKLPVEEDAFGCIIADVPTDRQPLKVVDGEVILDDTEEVKALKQRLEAINNEEYTIKQELLEKELGGLL</sequence>
<reference evidence="2 3" key="1">
    <citation type="submission" date="2009-08" db="EMBL/GenBank/DDBJ databases">
        <authorList>
            <person name="Shrivastava S."/>
            <person name="Brinkac L.B."/>
            <person name="Brown J.L."/>
            <person name="Bruce D.B."/>
            <person name="Detter C."/>
            <person name="Green L.D."/>
            <person name="Munk C.A."/>
            <person name="Rogers Y.C."/>
            <person name="Tapia R."/>
            <person name="Sims D.R."/>
            <person name="Smith L.A."/>
            <person name="Smith T.J."/>
            <person name="Sutton G."/>
            <person name="Brettin T."/>
        </authorList>
    </citation>
    <scope>NUCLEOTIDE SEQUENCE [LARGE SCALE GENOMIC DNA]</scope>
    <source>
        <strain evidence="3">E4 str. BoNT E BL5262</strain>
    </source>
</reference>
<evidence type="ECO:0008006" key="4">
    <source>
        <dbReference type="Google" id="ProtNLM"/>
    </source>
</evidence>
<organism evidence="2 3">
    <name type="scientific">Clostridium butyricum E4 str. BoNT E BL5262</name>
    <dbReference type="NCBI Taxonomy" id="632245"/>
    <lineage>
        <taxon>Bacteria</taxon>
        <taxon>Bacillati</taxon>
        <taxon>Bacillota</taxon>
        <taxon>Clostridia</taxon>
        <taxon>Eubacteriales</taxon>
        <taxon>Clostridiaceae</taxon>
        <taxon>Clostridium</taxon>
    </lineage>
</organism>
<dbReference type="RefSeq" id="WP_003409132.1">
    <property type="nucleotide sequence ID" value="NZ_ACOM01000005.1"/>
</dbReference>
<proteinExistence type="predicted"/>
<evidence type="ECO:0000313" key="3">
    <source>
        <dbReference type="Proteomes" id="UP000003081"/>
    </source>
</evidence>
<protein>
    <recommendedName>
        <fullName evidence="4">Phage protein</fullName>
    </recommendedName>
</protein>
<feature type="coiled-coil region" evidence="1">
    <location>
        <begin position="47"/>
        <end position="74"/>
    </location>
</feature>
<keyword evidence="1" id="KW-0175">Coiled coil</keyword>
<evidence type="ECO:0000256" key="1">
    <source>
        <dbReference type="SAM" id="Coils"/>
    </source>
</evidence>
<dbReference type="Proteomes" id="UP000003081">
    <property type="component" value="Unassembled WGS sequence"/>
</dbReference>
<accession>C4IKA8</accession>
<dbReference type="HOGENOM" id="CLU_2536625_0_0_9"/>
<name>C4IKA8_CLOBU</name>
<keyword evidence="3" id="KW-1185">Reference proteome</keyword>
<gene>
    <name evidence="2" type="ORF">CLP_1291</name>
</gene>
<evidence type="ECO:0000313" key="2">
    <source>
        <dbReference type="EMBL" id="EEP53445.1"/>
    </source>
</evidence>
<dbReference type="EMBL" id="ACOM01000005">
    <property type="protein sequence ID" value="EEP53445.1"/>
    <property type="molecule type" value="Genomic_DNA"/>
</dbReference>